<comment type="subcellular location">
    <subcellularLocation>
        <location evidence="1">Cell membrane</location>
        <topology evidence="1">Multi-pass membrane protein</topology>
    </subcellularLocation>
</comment>
<name>A0ABS4BIY8_9HYPH</name>
<comment type="caution">
    <text evidence="7">The sequence shown here is derived from an EMBL/GenBank/DDBJ whole genome shotgun (WGS) entry which is preliminary data.</text>
</comment>
<keyword evidence="3 6" id="KW-0812">Transmembrane</keyword>
<proteinExistence type="predicted"/>
<organism evidence="7 8">
    <name type="scientific">Jiella mangrovi</name>
    <dbReference type="NCBI Taxonomy" id="2821407"/>
    <lineage>
        <taxon>Bacteria</taxon>
        <taxon>Pseudomonadati</taxon>
        <taxon>Pseudomonadota</taxon>
        <taxon>Alphaproteobacteria</taxon>
        <taxon>Hyphomicrobiales</taxon>
        <taxon>Aurantimonadaceae</taxon>
        <taxon>Jiella</taxon>
    </lineage>
</organism>
<dbReference type="Proteomes" id="UP000678276">
    <property type="component" value="Unassembled WGS sequence"/>
</dbReference>
<dbReference type="RefSeq" id="WP_209595004.1">
    <property type="nucleotide sequence ID" value="NZ_JAGJCF010000009.1"/>
</dbReference>
<dbReference type="InterPro" id="IPR001851">
    <property type="entry name" value="ABC_transp_permease"/>
</dbReference>
<reference evidence="7 8" key="1">
    <citation type="submission" date="2021-04" db="EMBL/GenBank/DDBJ databases">
        <title>Whole genome sequence of Jiella sp. KSK16Y-1.</title>
        <authorList>
            <person name="Tuo L."/>
        </authorList>
    </citation>
    <scope>NUCLEOTIDE SEQUENCE [LARGE SCALE GENOMIC DNA]</scope>
    <source>
        <strain evidence="7 8">KSK16Y-1</strain>
    </source>
</reference>
<evidence type="ECO:0000256" key="5">
    <source>
        <dbReference type="ARBA" id="ARBA00023136"/>
    </source>
</evidence>
<feature type="transmembrane region" description="Helical" evidence="6">
    <location>
        <begin position="35"/>
        <end position="54"/>
    </location>
</feature>
<accession>A0ABS4BIY8</accession>
<dbReference type="PANTHER" id="PTHR30482">
    <property type="entry name" value="HIGH-AFFINITY BRANCHED-CHAIN AMINO ACID TRANSPORT SYSTEM PERMEASE"/>
    <property type="match status" value="1"/>
</dbReference>
<feature type="transmembrane region" description="Helical" evidence="6">
    <location>
        <begin position="142"/>
        <end position="165"/>
    </location>
</feature>
<sequence length="345" mass="36206">MSAGESKIALGGKTARTTPDLARDRRRGIVDGRGAALAAVLLLLALSLLPPIALLIGDPFLVVTATRIMIFAIAALSLDLVLGYGAMVSFGHAAFLGLGAYSVAILLANGTSDILIQTLVAILASALFALVTGAISLRTKGVYFIMITLAFGQMAYFFMVSLSAYGGDDGMTLAARSTLLGLPVLNSDLTLFYLTLGVLALAFVGLRAVIFSRFGRVLRGTRQNPVRMQAIGFQPFAYQLTAYVIAGALAGVAGVLLANQAEFVSPAYMSWQRSGELIVMVVLGGMGTLVGAIGGAIAFLLLEDWLAKFSEHWKLGLGVLLVCLVLFTRGGIAGGIERLFRRAPS</sequence>
<dbReference type="PANTHER" id="PTHR30482:SF17">
    <property type="entry name" value="ABC TRANSPORTER ATP-BINDING PROTEIN"/>
    <property type="match status" value="1"/>
</dbReference>
<gene>
    <name evidence="7" type="ORF">J6595_13040</name>
</gene>
<keyword evidence="4 6" id="KW-1133">Transmembrane helix</keyword>
<evidence type="ECO:0000256" key="4">
    <source>
        <dbReference type="ARBA" id="ARBA00022989"/>
    </source>
</evidence>
<dbReference type="CDD" id="cd06581">
    <property type="entry name" value="TM_PBP1_LivM_like"/>
    <property type="match status" value="1"/>
</dbReference>
<feature type="transmembrane region" description="Helical" evidence="6">
    <location>
        <begin position="114"/>
        <end position="135"/>
    </location>
</feature>
<dbReference type="Pfam" id="PF02653">
    <property type="entry name" value="BPD_transp_2"/>
    <property type="match status" value="1"/>
</dbReference>
<feature type="transmembrane region" description="Helical" evidence="6">
    <location>
        <begin position="60"/>
        <end position="82"/>
    </location>
</feature>
<evidence type="ECO:0000313" key="7">
    <source>
        <dbReference type="EMBL" id="MBP0616507.1"/>
    </source>
</evidence>
<protein>
    <submittedName>
        <fullName evidence="7">Branched-chain amino acid ABC transporter permease</fullName>
    </submittedName>
</protein>
<feature type="transmembrane region" description="Helical" evidence="6">
    <location>
        <begin position="236"/>
        <end position="257"/>
    </location>
</feature>
<feature type="transmembrane region" description="Helical" evidence="6">
    <location>
        <begin position="277"/>
        <end position="302"/>
    </location>
</feature>
<evidence type="ECO:0000256" key="2">
    <source>
        <dbReference type="ARBA" id="ARBA00022475"/>
    </source>
</evidence>
<feature type="transmembrane region" description="Helical" evidence="6">
    <location>
        <begin position="191"/>
        <end position="215"/>
    </location>
</feature>
<keyword evidence="5 6" id="KW-0472">Membrane</keyword>
<feature type="transmembrane region" description="Helical" evidence="6">
    <location>
        <begin position="89"/>
        <end position="108"/>
    </location>
</feature>
<dbReference type="EMBL" id="JAGJCF010000009">
    <property type="protein sequence ID" value="MBP0616507.1"/>
    <property type="molecule type" value="Genomic_DNA"/>
</dbReference>
<keyword evidence="8" id="KW-1185">Reference proteome</keyword>
<evidence type="ECO:0000256" key="6">
    <source>
        <dbReference type="SAM" id="Phobius"/>
    </source>
</evidence>
<feature type="transmembrane region" description="Helical" evidence="6">
    <location>
        <begin position="314"/>
        <end position="336"/>
    </location>
</feature>
<evidence type="ECO:0000256" key="1">
    <source>
        <dbReference type="ARBA" id="ARBA00004651"/>
    </source>
</evidence>
<dbReference type="InterPro" id="IPR043428">
    <property type="entry name" value="LivM-like"/>
</dbReference>
<keyword evidence="2" id="KW-1003">Cell membrane</keyword>
<evidence type="ECO:0000256" key="3">
    <source>
        <dbReference type="ARBA" id="ARBA00022692"/>
    </source>
</evidence>
<evidence type="ECO:0000313" key="8">
    <source>
        <dbReference type="Proteomes" id="UP000678276"/>
    </source>
</evidence>